<organism evidence="1 2">
    <name type="scientific">Araneus ventricosus</name>
    <name type="common">Orbweaver spider</name>
    <name type="synonym">Epeira ventricosa</name>
    <dbReference type="NCBI Taxonomy" id="182803"/>
    <lineage>
        <taxon>Eukaryota</taxon>
        <taxon>Metazoa</taxon>
        <taxon>Ecdysozoa</taxon>
        <taxon>Arthropoda</taxon>
        <taxon>Chelicerata</taxon>
        <taxon>Arachnida</taxon>
        <taxon>Araneae</taxon>
        <taxon>Araneomorphae</taxon>
        <taxon>Entelegynae</taxon>
        <taxon>Araneoidea</taxon>
        <taxon>Araneidae</taxon>
        <taxon>Araneus</taxon>
    </lineage>
</organism>
<evidence type="ECO:0000313" key="2">
    <source>
        <dbReference type="Proteomes" id="UP000499080"/>
    </source>
</evidence>
<proteinExistence type="predicted"/>
<protein>
    <submittedName>
        <fullName evidence="1">Uncharacterized protein</fullName>
    </submittedName>
</protein>
<comment type="caution">
    <text evidence="1">The sequence shown here is derived from an EMBL/GenBank/DDBJ whole genome shotgun (WGS) entry which is preliminary data.</text>
</comment>
<accession>A0A4Y2FJP4</accession>
<reference evidence="1 2" key="1">
    <citation type="journal article" date="2019" name="Sci. Rep.">
        <title>Orb-weaving spider Araneus ventricosus genome elucidates the spidroin gene catalogue.</title>
        <authorList>
            <person name="Kono N."/>
            <person name="Nakamura H."/>
            <person name="Ohtoshi R."/>
            <person name="Moran D.A.P."/>
            <person name="Shinohara A."/>
            <person name="Yoshida Y."/>
            <person name="Fujiwara M."/>
            <person name="Mori M."/>
            <person name="Tomita M."/>
            <person name="Arakawa K."/>
        </authorList>
    </citation>
    <scope>NUCLEOTIDE SEQUENCE [LARGE SCALE GENOMIC DNA]</scope>
</reference>
<sequence length="149" mass="17100">MGKEGASQEYCACDLILLKSATEKEAVRIHDLVFVMLRPYKFCIIVTSWLISWGRLKLHSPSPGFAIERKTLNGRIECLWMGLDRTKEWVEIDFKSFRLSDVSSVFMAGMTAIREVVEHVIESGLGPTHDGYLESTYEKRRCINVGYYQ</sequence>
<dbReference type="EMBL" id="BGPR01000971">
    <property type="protein sequence ID" value="GBM41700.1"/>
    <property type="molecule type" value="Genomic_DNA"/>
</dbReference>
<dbReference type="AlphaFoldDB" id="A0A4Y2FJP4"/>
<dbReference type="Proteomes" id="UP000499080">
    <property type="component" value="Unassembled WGS sequence"/>
</dbReference>
<gene>
    <name evidence="1" type="ORF">AVEN_173105_1</name>
</gene>
<name>A0A4Y2FJP4_ARAVE</name>
<keyword evidence="2" id="KW-1185">Reference proteome</keyword>
<evidence type="ECO:0000313" key="1">
    <source>
        <dbReference type="EMBL" id="GBM41700.1"/>
    </source>
</evidence>